<reference evidence="3" key="1">
    <citation type="submission" date="2018-05" db="EMBL/GenBank/DDBJ databases">
        <authorList>
            <person name="Li X."/>
        </authorList>
    </citation>
    <scope>NUCLEOTIDE SEQUENCE [LARGE SCALE GENOMIC DNA]</scope>
    <source>
        <strain evidence="3">YIM 73061</strain>
    </source>
</reference>
<dbReference type="Pfam" id="PF03358">
    <property type="entry name" value="FMN_red"/>
    <property type="match status" value="1"/>
</dbReference>
<protein>
    <submittedName>
        <fullName evidence="2">FMN reductase</fullName>
    </submittedName>
</protein>
<dbReference type="SUPFAM" id="SSF52218">
    <property type="entry name" value="Flavoproteins"/>
    <property type="match status" value="1"/>
</dbReference>
<dbReference type="AlphaFoldDB" id="A0A328AVB7"/>
<evidence type="ECO:0000313" key="2">
    <source>
        <dbReference type="EMBL" id="RAK57504.1"/>
    </source>
</evidence>
<gene>
    <name evidence="2" type="ORF">DJ018_06080</name>
</gene>
<evidence type="ECO:0000313" key="3">
    <source>
        <dbReference type="Proteomes" id="UP000249725"/>
    </source>
</evidence>
<dbReference type="GO" id="GO:0010181">
    <property type="term" value="F:FMN binding"/>
    <property type="evidence" value="ECO:0007669"/>
    <property type="project" value="TreeGrafter"/>
</dbReference>
<dbReference type="InterPro" id="IPR029039">
    <property type="entry name" value="Flavoprotein-like_sf"/>
</dbReference>
<dbReference type="OrthoDB" id="9812295at2"/>
<name>A0A328AVB7_9CAUL</name>
<dbReference type="PANTHER" id="PTHR30543:SF21">
    <property type="entry name" value="NAD(P)H-DEPENDENT FMN REDUCTASE LOT6"/>
    <property type="match status" value="1"/>
</dbReference>
<evidence type="ECO:0000259" key="1">
    <source>
        <dbReference type="Pfam" id="PF03358"/>
    </source>
</evidence>
<comment type="caution">
    <text evidence="2">The sequence shown here is derived from an EMBL/GenBank/DDBJ whole genome shotgun (WGS) entry which is preliminary data.</text>
</comment>
<accession>A0A328AVB7</accession>
<dbReference type="RefSeq" id="WP_111513956.1">
    <property type="nucleotide sequence ID" value="NZ_QFYR01000001.1"/>
</dbReference>
<keyword evidence="3" id="KW-1185">Reference proteome</keyword>
<dbReference type="EMBL" id="QFYR01000001">
    <property type="protein sequence ID" value="RAK57504.1"/>
    <property type="molecule type" value="Genomic_DNA"/>
</dbReference>
<organism evidence="2 3">
    <name type="scientific">Phenylobacterium deserti</name>
    <dbReference type="NCBI Taxonomy" id="1914756"/>
    <lineage>
        <taxon>Bacteria</taxon>
        <taxon>Pseudomonadati</taxon>
        <taxon>Pseudomonadota</taxon>
        <taxon>Alphaproteobacteria</taxon>
        <taxon>Caulobacterales</taxon>
        <taxon>Caulobacteraceae</taxon>
        <taxon>Phenylobacterium</taxon>
    </lineage>
</organism>
<dbReference type="PANTHER" id="PTHR30543">
    <property type="entry name" value="CHROMATE REDUCTASE"/>
    <property type="match status" value="1"/>
</dbReference>
<dbReference type="GO" id="GO:0016491">
    <property type="term" value="F:oxidoreductase activity"/>
    <property type="evidence" value="ECO:0007669"/>
    <property type="project" value="InterPro"/>
</dbReference>
<dbReference type="Gene3D" id="3.40.50.360">
    <property type="match status" value="1"/>
</dbReference>
<dbReference type="GO" id="GO:0005829">
    <property type="term" value="C:cytosol"/>
    <property type="evidence" value="ECO:0007669"/>
    <property type="project" value="TreeGrafter"/>
</dbReference>
<feature type="domain" description="NADPH-dependent FMN reductase-like" evidence="1">
    <location>
        <begin position="10"/>
        <end position="149"/>
    </location>
</feature>
<dbReference type="InterPro" id="IPR050712">
    <property type="entry name" value="NAD(P)H-dep_reductase"/>
</dbReference>
<sequence length="193" mass="20255">MSSSPKRPLIVGIGGTIRPGSISERALVCSLQAAEAKGAETRLLGGEFLGALPIFDPRPGELSAAQRELADAVRGADGVIVATPGYHGSLSGLIKNALDTLEVTRKDPAPYFQGRPVGTIVTADGWQAAGTTLSALRAIIHALRGWPTPFGAALNASTDLFDPEGACRDPKDRWQLATVAEQVMEFAHMRAAQ</sequence>
<dbReference type="Proteomes" id="UP000249725">
    <property type="component" value="Unassembled WGS sequence"/>
</dbReference>
<proteinExistence type="predicted"/>
<dbReference type="InterPro" id="IPR005025">
    <property type="entry name" value="FMN_Rdtase-like_dom"/>
</dbReference>